<dbReference type="EMBL" id="WHPF01000006">
    <property type="protein sequence ID" value="NNV55798.1"/>
    <property type="molecule type" value="Genomic_DNA"/>
</dbReference>
<proteinExistence type="predicted"/>
<sequence>MKRIFTKIRLAKVSKSKITYILFSFSLITAGLVSLSNTSGPALASNLVTGAPFNSGNTCSKSGCHSGGSFGGAIVTELVDASSNVVTSYSPGASYTFRITFSKTSGTPQYGFQVTAATTANVNVNKWGTLPAGTHNKLSSSHNYVEQSKRLTTNVISIPWTAPTAGTGSVKFYTAGNLVNANGNESGDQPVSTNLTVTETVLPVKLLYFNGSIVNGKATLKWATAQEINNKEFILEKSSNGVDYSTIATIAGKGVNNNGASYSFTDVSFANKGLYRLKQIDLDGKTSVFSVVELKNAVAGDYKITMYAHAGSSSIMFYNGLQSQKINIRVADLSGKQLYNYNATANNGENIIQLPSNISKGIMLITITTEDGIRTNAKIGIMN</sequence>
<evidence type="ECO:0000313" key="2">
    <source>
        <dbReference type="EMBL" id="NNV55798.1"/>
    </source>
</evidence>
<organism evidence="2 3">
    <name type="scientific">Limnovirga soli</name>
    <dbReference type="NCBI Taxonomy" id="2656915"/>
    <lineage>
        <taxon>Bacteria</taxon>
        <taxon>Pseudomonadati</taxon>
        <taxon>Bacteroidota</taxon>
        <taxon>Chitinophagia</taxon>
        <taxon>Chitinophagales</taxon>
        <taxon>Chitinophagaceae</taxon>
        <taxon>Limnovirga</taxon>
    </lineage>
</organism>
<evidence type="ECO:0000259" key="1">
    <source>
        <dbReference type="Pfam" id="PF02014"/>
    </source>
</evidence>
<feature type="domain" description="Reelin" evidence="1">
    <location>
        <begin position="87"/>
        <end position="174"/>
    </location>
</feature>
<gene>
    <name evidence="2" type="ORF">GD597_10035</name>
</gene>
<dbReference type="NCBIfam" id="TIGR04183">
    <property type="entry name" value="Por_Secre_tail"/>
    <property type="match status" value="1"/>
</dbReference>
<protein>
    <submittedName>
        <fullName evidence="2">T9SS type A sorting domain-containing protein</fullName>
    </submittedName>
</protein>
<keyword evidence="3" id="KW-1185">Reference proteome</keyword>
<accession>A0A8J8FD42</accession>
<name>A0A8J8FD42_9BACT</name>
<dbReference type="Proteomes" id="UP000598971">
    <property type="component" value="Unassembled WGS sequence"/>
</dbReference>
<dbReference type="InterPro" id="IPR042307">
    <property type="entry name" value="Reeler_sf"/>
</dbReference>
<dbReference type="AlphaFoldDB" id="A0A8J8FD42"/>
<reference evidence="2" key="1">
    <citation type="submission" date="2019-10" db="EMBL/GenBank/DDBJ databases">
        <title>Draft genome sequence of Panacibacter sp. KCS-6.</title>
        <authorList>
            <person name="Yim K.J."/>
        </authorList>
    </citation>
    <scope>NUCLEOTIDE SEQUENCE</scope>
    <source>
        <strain evidence="2">KCS-6</strain>
    </source>
</reference>
<dbReference type="Pfam" id="PF02014">
    <property type="entry name" value="Reeler"/>
    <property type="match status" value="1"/>
</dbReference>
<dbReference type="NCBIfam" id="NF041895">
    <property type="entry name" value="choice_anch_V"/>
    <property type="match status" value="1"/>
</dbReference>
<dbReference type="Gene3D" id="2.60.40.4060">
    <property type="entry name" value="Reeler domain"/>
    <property type="match status" value="1"/>
</dbReference>
<dbReference type="RefSeq" id="WP_171607728.1">
    <property type="nucleotide sequence ID" value="NZ_WHPF01000006.1"/>
</dbReference>
<dbReference type="InterPro" id="IPR002861">
    <property type="entry name" value="Reeler_dom"/>
</dbReference>
<dbReference type="InterPro" id="IPR026444">
    <property type="entry name" value="Secre_tail"/>
</dbReference>
<evidence type="ECO:0000313" key="3">
    <source>
        <dbReference type="Proteomes" id="UP000598971"/>
    </source>
</evidence>
<comment type="caution">
    <text evidence="2">The sequence shown here is derived from an EMBL/GenBank/DDBJ whole genome shotgun (WGS) entry which is preliminary data.</text>
</comment>